<feature type="compositionally biased region" description="Low complexity" evidence="1">
    <location>
        <begin position="186"/>
        <end position="196"/>
    </location>
</feature>
<dbReference type="PANTHER" id="PTHR31206:SF1">
    <property type="entry name" value="LP10445P"/>
    <property type="match status" value="1"/>
</dbReference>
<sequence length="196" mass="21759">MERLQKAAIPQQEKKYKSLDGSDHKQKKDIAVARNFRNVKVLCIAMETQTPAAESAVQVKEPKRVLHCGDGVLEEFSDEEDGVAITPSTYAASESALQDPKTMTWGPWMVNRVTTAGSTALAACDYLGESLASFFGITTPKYQYEIEEYKKIEKEKKEYEEQKRGWMPMEGAEDTAGRTVDEQPFSSAPATAPTPV</sequence>
<feature type="region of interest" description="Disordered" evidence="1">
    <location>
        <begin position="159"/>
        <end position="196"/>
    </location>
</feature>
<name>A0ABM1MLR3_NICVS</name>
<evidence type="ECO:0000313" key="3">
    <source>
        <dbReference type="RefSeq" id="XP_017775513.1"/>
    </source>
</evidence>
<proteinExistence type="predicted"/>
<protein>
    <submittedName>
        <fullName evidence="3">Protein FAM177A1-like</fullName>
    </submittedName>
</protein>
<reference evidence="3" key="1">
    <citation type="submission" date="2025-08" db="UniProtKB">
        <authorList>
            <consortium name="RefSeq"/>
        </authorList>
    </citation>
    <scope>IDENTIFICATION</scope>
    <source>
        <tissue evidence="3">Whole Larva</tissue>
    </source>
</reference>
<evidence type="ECO:0000256" key="1">
    <source>
        <dbReference type="SAM" id="MobiDB-lite"/>
    </source>
</evidence>
<feature type="compositionally biased region" description="Basic and acidic residues" evidence="1">
    <location>
        <begin position="12"/>
        <end position="26"/>
    </location>
</feature>
<dbReference type="RefSeq" id="XP_017775513.1">
    <property type="nucleotide sequence ID" value="XM_017920024.1"/>
</dbReference>
<dbReference type="GeneID" id="108561906"/>
<dbReference type="Proteomes" id="UP000695000">
    <property type="component" value="Unplaced"/>
</dbReference>
<dbReference type="PANTHER" id="PTHR31206">
    <property type="entry name" value="LP10445P"/>
    <property type="match status" value="1"/>
</dbReference>
<dbReference type="Pfam" id="PF14774">
    <property type="entry name" value="FAM177"/>
    <property type="match status" value="1"/>
</dbReference>
<feature type="region of interest" description="Disordered" evidence="1">
    <location>
        <begin position="1"/>
        <end position="26"/>
    </location>
</feature>
<evidence type="ECO:0000313" key="2">
    <source>
        <dbReference type="Proteomes" id="UP000695000"/>
    </source>
</evidence>
<accession>A0ABM1MLR3</accession>
<gene>
    <name evidence="3" type="primary">LOC108561906</name>
</gene>
<organism evidence="2 3">
    <name type="scientific">Nicrophorus vespilloides</name>
    <name type="common">Boreal carrion beetle</name>
    <dbReference type="NCBI Taxonomy" id="110193"/>
    <lineage>
        <taxon>Eukaryota</taxon>
        <taxon>Metazoa</taxon>
        <taxon>Ecdysozoa</taxon>
        <taxon>Arthropoda</taxon>
        <taxon>Hexapoda</taxon>
        <taxon>Insecta</taxon>
        <taxon>Pterygota</taxon>
        <taxon>Neoptera</taxon>
        <taxon>Endopterygota</taxon>
        <taxon>Coleoptera</taxon>
        <taxon>Polyphaga</taxon>
        <taxon>Staphyliniformia</taxon>
        <taxon>Silphidae</taxon>
        <taxon>Nicrophorinae</taxon>
        <taxon>Nicrophorus</taxon>
    </lineage>
</organism>
<keyword evidence="2" id="KW-1185">Reference proteome</keyword>
<dbReference type="InterPro" id="IPR028260">
    <property type="entry name" value="FAM177"/>
</dbReference>